<protein>
    <recommendedName>
        <fullName evidence="3">3-phosphoshikimate 1-carboxyvinyltransferase</fullName>
        <ecNumber evidence="3">2.5.1.19</ecNumber>
    </recommendedName>
</protein>
<dbReference type="PANTHER" id="PTHR21090">
    <property type="entry name" value="AROM/DEHYDROQUINATE SYNTHASE"/>
    <property type="match status" value="1"/>
</dbReference>
<comment type="catalytic activity">
    <reaction evidence="7">
        <text>3-phosphoshikimate + phosphoenolpyruvate = 5-O-(1-carboxyvinyl)-3-phosphoshikimate + phosphate</text>
        <dbReference type="Rhea" id="RHEA:21256"/>
        <dbReference type="ChEBI" id="CHEBI:43474"/>
        <dbReference type="ChEBI" id="CHEBI:57701"/>
        <dbReference type="ChEBI" id="CHEBI:58702"/>
        <dbReference type="ChEBI" id="CHEBI:145989"/>
        <dbReference type="EC" id="2.5.1.19"/>
    </reaction>
    <physiologicalReaction direction="left-to-right" evidence="7">
        <dbReference type="Rhea" id="RHEA:21257"/>
    </physiologicalReaction>
</comment>
<accession>A0A6J6EGT2</accession>
<evidence type="ECO:0000256" key="7">
    <source>
        <dbReference type="ARBA" id="ARBA00044633"/>
    </source>
</evidence>
<dbReference type="NCBIfam" id="TIGR01356">
    <property type="entry name" value="aroA"/>
    <property type="match status" value="1"/>
</dbReference>
<dbReference type="SUPFAM" id="SSF55205">
    <property type="entry name" value="EPT/RTPC-like"/>
    <property type="match status" value="1"/>
</dbReference>
<proteinExistence type="inferred from homology"/>
<dbReference type="InterPro" id="IPR001986">
    <property type="entry name" value="Enolpyruvate_Tfrase_dom"/>
</dbReference>
<organism evidence="10">
    <name type="scientific">freshwater metagenome</name>
    <dbReference type="NCBI Taxonomy" id="449393"/>
    <lineage>
        <taxon>unclassified sequences</taxon>
        <taxon>metagenomes</taxon>
        <taxon>ecological metagenomes</taxon>
    </lineage>
</organism>
<dbReference type="PROSITE" id="PS00104">
    <property type="entry name" value="EPSP_SYNTHASE_1"/>
    <property type="match status" value="1"/>
</dbReference>
<dbReference type="CDD" id="cd01556">
    <property type="entry name" value="EPSP_synthase"/>
    <property type="match status" value="1"/>
</dbReference>
<dbReference type="Pfam" id="PF00275">
    <property type="entry name" value="EPSP_synthase"/>
    <property type="match status" value="1"/>
</dbReference>
<comment type="pathway">
    <text evidence="1">Metabolic intermediate biosynthesis; chorismate biosynthesis; chorismate from D-erythrose 4-phosphate and phosphoenolpyruvate: step 6/7.</text>
</comment>
<gene>
    <name evidence="10" type="ORF">UFOPK1684_00956</name>
</gene>
<dbReference type="InterPro" id="IPR036968">
    <property type="entry name" value="Enolpyruvate_Tfrase_sf"/>
</dbReference>
<dbReference type="AlphaFoldDB" id="A0A6J6EGT2"/>
<dbReference type="InterPro" id="IPR013792">
    <property type="entry name" value="RNA3'P_cycl/enolpyr_Trfase_a/b"/>
</dbReference>
<dbReference type="UniPathway" id="UPA00053">
    <property type="reaction ID" value="UER00089"/>
</dbReference>
<evidence type="ECO:0000256" key="3">
    <source>
        <dbReference type="ARBA" id="ARBA00012450"/>
    </source>
</evidence>
<dbReference type="Gene3D" id="3.65.10.10">
    <property type="entry name" value="Enolpyruvate transferase domain"/>
    <property type="match status" value="2"/>
</dbReference>
<evidence type="ECO:0000259" key="9">
    <source>
        <dbReference type="Pfam" id="PF00275"/>
    </source>
</evidence>
<keyword evidence="5" id="KW-0808">Transferase</keyword>
<evidence type="ECO:0000256" key="6">
    <source>
        <dbReference type="ARBA" id="ARBA00023141"/>
    </source>
</evidence>
<evidence type="ECO:0000256" key="1">
    <source>
        <dbReference type="ARBA" id="ARBA00004811"/>
    </source>
</evidence>
<dbReference type="EC" id="2.5.1.19" evidence="3"/>
<feature type="domain" description="Enolpyruvate transferase" evidence="9">
    <location>
        <begin position="18"/>
        <end position="434"/>
    </location>
</feature>
<dbReference type="FunFam" id="3.65.10.10:FF:000011">
    <property type="entry name" value="3-phosphoshikimate 1-carboxyvinyltransferase"/>
    <property type="match status" value="1"/>
</dbReference>
<keyword evidence="4" id="KW-0028">Amino-acid biosynthesis</keyword>
<dbReference type="HAMAP" id="MF_00210">
    <property type="entry name" value="EPSP_synth"/>
    <property type="match status" value="1"/>
</dbReference>
<reference evidence="10" key="1">
    <citation type="submission" date="2020-05" db="EMBL/GenBank/DDBJ databases">
        <authorList>
            <person name="Chiriac C."/>
            <person name="Salcher M."/>
            <person name="Ghai R."/>
            <person name="Kavagutti S V."/>
        </authorList>
    </citation>
    <scope>NUCLEOTIDE SEQUENCE</scope>
</reference>
<dbReference type="GO" id="GO:0009073">
    <property type="term" value="P:aromatic amino acid family biosynthetic process"/>
    <property type="evidence" value="ECO:0007669"/>
    <property type="project" value="UniProtKB-KW"/>
</dbReference>
<dbReference type="PIRSF" id="PIRSF000505">
    <property type="entry name" value="EPSPS"/>
    <property type="match status" value="1"/>
</dbReference>
<dbReference type="EMBL" id="CAEZTM010000043">
    <property type="protein sequence ID" value="CAB4574464.1"/>
    <property type="molecule type" value="Genomic_DNA"/>
</dbReference>
<dbReference type="InterPro" id="IPR006264">
    <property type="entry name" value="EPSP_synthase"/>
</dbReference>
<evidence type="ECO:0000256" key="2">
    <source>
        <dbReference type="ARBA" id="ARBA00009948"/>
    </source>
</evidence>
<evidence type="ECO:0000256" key="5">
    <source>
        <dbReference type="ARBA" id="ARBA00022679"/>
    </source>
</evidence>
<evidence type="ECO:0000313" key="10">
    <source>
        <dbReference type="EMBL" id="CAB4574464.1"/>
    </source>
</evidence>
<name>A0A6J6EGT2_9ZZZZ</name>
<keyword evidence="6" id="KW-0057">Aromatic amino acid biosynthesis</keyword>
<dbReference type="PROSITE" id="PS00885">
    <property type="entry name" value="EPSP_SYNTHASE_2"/>
    <property type="match status" value="1"/>
</dbReference>
<sequence length="446" mass="46333">MHQSQNSSEGWPAPERAHPLRHSLSLPGSKSLTNRELVLAALASGPSRIRRPLHSRDSALMVDALRALGATITPVESDGPFGPDFLVEPLPKTPAATRAMIDCGLAGTVMRFIPPVAALVPGTIHLDGDLGARRRPMQTTLDALVQLGVSVERDGPGGLPFTMTPPQVLSGDSVSIDASLSSQFVSGLLLAAPRMPRGLTITHTGDTLPSLPHIDMTIASLRARGVSVESPQPGVWRVEPGDISPIDVTIEPDLSNAAPFLAAALISGGEVTLEGWPEQTTQVGRHVPELLEHFGGGVHYGTTSVTVSGGAGWVGGAQIRGVDLDLSHAGELAPTLIALSALASGPSTFRGIGHLRGHESDRLSALVSNIQGLGGNARELPDGIEVTPTPLDGGTWAACEDHRMATSGALLGLGVRGIVVDDISCTSKTLPEFVALWSDLVESPAP</sequence>
<dbReference type="GO" id="GO:0003866">
    <property type="term" value="F:3-phosphoshikimate 1-carboxyvinyltransferase activity"/>
    <property type="evidence" value="ECO:0007669"/>
    <property type="project" value="UniProtKB-EC"/>
</dbReference>
<dbReference type="InterPro" id="IPR023193">
    <property type="entry name" value="EPSP_synthase_CS"/>
</dbReference>
<evidence type="ECO:0000256" key="8">
    <source>
        <dbReference type="SAM" id="MobiDB-lite"/>
    </source>
</evidence>
<dbReference type="PANTHER" id="PTHR21090:SF5">
    <property type="entry name" value="PENTAFUNCTIONAL AROM POLYPEPTIDE"/>
    <property type="match status" value="1"/>
</dbReference>
<feature type="region of interest" description="Disordered" evidence="8">
    <location>
        <begin position="1"/>
        <end position="28"/>
    </location>
</feature>
<evidence type="ECO:0000256" key="4">
    <source>
        <dbReference type="ARBA" id="ARBA00022605"/>
    </source>
</evidence>
<dbReference type="GO" id="GO:0009423">
    <property type="term" value="P:chorismate biosynthetic process"/>
    <property type="evidence" value="ECO:0007669"/>
    <property type="project" value="UniProtKB-UniPathway"/>
</dbReference>
<dbReference type="GO" id="GO:0008652">
    <property type="term" value="P:amino acid biosynthetic process"/>
    <property type="evidence" value="ECO:0007669"/>
    <property type="project" value="UniProtKB-KW"/>
</dbReference>
<comment type="similarity">
    <text evidence="2">Belongs to the EPSP synthase family.</text>
</comment>